<comment type="caution">
    <text evidence="2">The sequence shown here is derived from an EMBL/GenBank/DDBJ whole genome shotgun (WGS) entry which is preliminary data.</text>
</comment>
<dbReference type="InterPro" id="IPR055816">
    <property type="entry name" value="DUF7392"/>
</dbReference>
<dbReference type="Pfam" id="PF24118">
    <property type="entry name" value="DUF7392"/>
    <property type="match status" value="1"/>
</dbReference>
<organism evidence="2 3">
    <name type="scientific">Tagetes erecta</name>
    <name type="common">African marigold</name>
    <dbReference type="NCBI Taxonomy" id="13708"/>
    <lineage>
        <taxon>Eukaryota</taxon>
        <taxon>Viridiplantae</taxon>
        <taxon>Streptophyta</taxon>
        <taxon>Embryophyta</taxon>
        <taxon>Tracheophyta</taxon>
        <taxon>Spermatophyta</taxon>
        <taxon>Magnoliopsida</taxon>
        <taxon>eudicotyledons</taxon>
        <taxon>Gunneridae</taxon>
        <taxon>Pentapetalae</taxon>
        <taxon>asterids</taxon>
        <taxon>campanulids</taxon>
        <taxon>Asterales</taxon>
        <taxon>Asteraceae</taxon>
        <taxon>Asteroideae</taxon>
        <taxon>Heliantheae alliance</taxon>
        <taxon>Tageteae</taxon>
        <taxon>Tagetes</taxon>
    </lineage>
</organism>
<gene>
    <name evidence="2" type="ORF">QVD17_18059</name>
</gene>
<dbReference type="EMBL" id="JAUHHV010000005">
    <property type="protein sequence ID" value="KAK1422773.1"/>
    <property type="molecule type" value="Genomic_DNA"/>
</dbReference>
<protein>
    <recommendedName>
        <fullName evidence="1">DUF7392 domain-containing protein</fullName>
    </recommendedName>
</protein>
<name>A0AAD8KH96_TARER</name>
<evidence type="ECO:0000313" key="2">
    <source>
        <dbReference type="EMBL" id="KAK1422773.1"/>
    </source>
</evidence>
<evidence type="ECO:0000259" key="1">
    <source>
        <dbReference type="Pfam" id="PF24118"/>
    </source>
</evidence>
<dbReference type="AlphaFoldDB" id="A0AAD8KH96"/>
<keyword evidence="3" id="KW-1185">Reference proteome</keyword>
<evidence type="ECO:0000313" key="3">
    <source>
        <dbReference type="Proteomes" id="UP001229421"/>
    </source>
</evidence>
<feature type="domain" description="DUF7392" evidence="1">
    <location>
        <begin position="98"/>
        <end position="212"/>
    </location>
</feature>
<reference evidence="2" key="1">
    <citation type="journal article" date="2023" name="bioRxiv">
        <title>Improved chromosome-level genome assembly for marigold (Tagetes erecta).</title>
        <authorList>
            <person name="Jiang F."/>
            <person name="Yuan L."/>
            <person name="Wang S."/>
            <person name="Wang H."/>
            <person name="Xu D."/>
            <person name="Wang A."/>
            <person name="Fan W."/>
        </authorList>
    </citation>
    <scope>NUCLEOTIDE SEQUENCE</scope>
    <source>
        <strain evidence="2">WSJ</strain>
        <tissue evidence="2">Leaf</tissue>
    </source>
</reference>
<proteinExistence type="predicted"/>
<dbReference type="PANTHER" id="PTHR38226:SF3">
    <property type="entry name" value="(WILD MALAYSIAN BANANA) HYPOTHETICAL PROTEIN"/>
    <property type="match status" value="1"/>
</dbReference>
<sequence length="243" mass="27800">MASFMPFSNKNLDIFLCVLRPTIVIVDELVDTLKHFSLFTETLGCIHSSIFKSIHGNMIIWYGAWIKRSSDNKELLHDALFTALANLQSMAILVDHHFMVVYGGKARDGSPAAKFSTGDNVCFSATRLLSNTKMKEQEFGYTCFSLFQSHFLKMDGTIAGVCLKCETRPIMVNFFVWKNLQSCYSFLLKNDLRETLQNWVPDATTFVTYDIFKVVYVSADNVSSPQYYPPHKLLENQEYDVFE</sequence>
<dbReference type="PANTHER" id="PTHR38226">
    <property type="entry name" value="(WILD MALAYSIAN BANANA) HYPOTHETICAL PROTEIN"/>
    <property type="match status" value="1"/>
</dbReference>
<dbReference type="Proteomes" id="UP001229421">
    <property type="component" value="Unassembled WGS sequence"/>
</dbReference>
<accession>A0AAD8KH96</accession>